<dbReference type="Proteomes" id="UP000616201">
    <property type="component" value="Unassembled WGS sequence"/>
</dbReference>
<protein>
    <recommendedName>
        <fullName evidence="4">DUF4292 domain-containing protein</fullName>
    </recommendedName>
</protein>
<proteinExistence type="predicted"/>
<gene>
    <name evidence="2" type="ORF">C4F49_09395</name>
</gene>
<reference evidence="2" key="1">
    <citation type="submission" date="2018-02" db="EMBL/GenBank/DDBJ databases">
        <authorList>
            <person name="Vasarhelyi B.M."/>
            <person name="Deshmukh S."/>
            <person name="Balint B."/>
            <person name="Kukolya J."/>
        </authorList>
    </citation>
    <scope>NUCLEOTIDE SEQUENCE</scope>
    <source>
        <strain evidence="2">KB22</strain>
    </source>
</reference>
<dbReference type="PROSITE" id="PS51257">
    <property type="entry name" value="PROKAR_LIPOPROTEIN"/>
    <property type="match status" value="1"/>
</dbReference>
<feature type="signal peptide" evidence="1">
    <location>
        <begin position="1"/>
        <end position="18"/>
    </location>
</feature>
<feature type="chain" id="PRO_5038105969" description="DUF4292 domain-containing protein" evidence="1">
    <location>
        <begin position="19"/>
        <end position="207"/>
    </location>
</feature>
<evidence type="ECO:0000256" key="1">
    <source>
        <dbReference type="SAM" id="SignalP"/>
    </source>
</evidence>
<accession>A0A928YQS8</accession>
<evidence type="ECO:0000313" key="3">
    <source>
        <dbReference type="Proteomes" id="UP000616201"/>
    </source>
</evidence>
<dbReference type="EMBL" id="PRDK01000005">
    <property type="protein sequence ID" value="MBE8713892.1"/>
    <property type="molecule type" value="Genomic_DNA"/>
</dbReference>
<sequence>MNRFLPISVFLLIFSACATSKYPNTTGGKAIQEIEVNSLFLDTGTVVSYRANIEIGKEQLSGTLVMRTFNADLRRFALLSDLGQTLIDISIFKDYHVLNSVIPAMDKKIVIKEVASLFRTMTQPYVSTKEVISSNQDLRIYEIERGANRTFYSYSSIDLKEIAHYGKHKERFKISFESSDNQYPSSIFLLHSRFPLRISLKQQNDNL</sequence>
<keyword evidence="3" id="KW-1185">Reference proteome</keyword>
<dbReference type="RefSeq" id="WP_196934039.1">
    <property type="nucleotide sequence ID" value="NZ_MU158697.1"/>
</dbReference>
<evidence type="ECO:0008006" key="4">
    <source>
        <dbReference type="Google" id="ProtNLM"/>
    </source>
</evidence>
<dbReference type="AlphaFoldDB" id="A0A928YQS8"/>
<comment type="caution">
    <text evidence="2">The sequence shown here is derived from an EMBL/GenBank/DDBJ whole genome shotgun (WGS) entry which is preliminary data.</text>
</comment>
<evidence type="ECO:0000313" key="2">
    <source>
        <dbReference type="EMBL" id="MBE8713892.1"/>
    </source>
</evidence>
<name>A0A928YQS8_9SPHI</name>
<keyword evidence="1" id="KW-0732">Signal</keyword>
<organism evidence="2 3">
    <name type="scientific">Sphingobacterium hungaricum</name>
    <dbReference type="NCBI Taxonomy" id="2082723"/>
    <lineage>
        <taxon>Bacteria</taxon>
        <taxon>Pseudomonadati</taxon>
        <taxon>Bacteroidota</taxon>
        <taxon>Sphingobacteriia</taxon>
        <taxon>Sphingobacteriales</taxon>
        <taxon>Sphingobacteriaceae</taxon>
        <taxon>Sphingobacterium</taxon>
    </lineage>
</organism>